<sequence>MKRVTIQTASKTYDVKIGVEMTNEIVSFIKKTFPQVSKLWIIADKEVFNLHGTAFSEILSESFDVTTYLAPKGEHAKSFAIYEGAITHGLSNHVDRRALVIAFGGGAIGDLAGFVASTYMRGIPFIGVPTTILAHDSAVGGKVAINHPLGKNMVGQFYQPEGVFFDLDYFTTLPGTEVLSGFSEVIKHAFLSDRSFLQELMHSFHSPEKMDKQFLTDCLMKGIRVKGDIVSKDERESNIRAFLNFGHTYGHAVESASGYGSRTHGESVMIGMIFALYLSEQYCELSFNLLEFIKWVTTLGYNLNIPSHITFETLYEGMRHDKKSQYGHPVFVLLKDIGEPLMVKVSVDDLRRADEFIRQL</sequence>
<dbReference type="InterPro" id="IPR050071">
    <property type="entry name" value="Dehydroquinate_synthase"/>
</dbReference>
<feature type="domain" description="3-dehydroquinate synthase N-terminal" evidence="19">
    <location>
        <begin position="69"/>
        <end position="178"/>
    </location>
</feature>
<dbReference type="InterPro" id="IPR056179">
    <property type="entry name" value="DHQS_C"/>
</dbReference>
<keyword evidence="16 18" id="KW-0456">Lyase</keyword>
<organism evidence="21 22">
    <name type="scientific">Rossellomorea aquimaris</name>
    <dbReference type="NCBI Taxonomy" id="189382"/>
    <lineage>
        <taxon>Bacteria</taxon>
        <taxon>Bacillati</taxon>
        <taxon>Bacillota</taxon>
        <taxon>Bacilli</taxon>
        <taxon>Bacillales</taxon>
        <taxon>Bacillaceae</taxon>
        <taxon>Rossellomorea</taxon>
    </lineage>
</organism>
<feature type="binding site" evidence="18">
    <location>
        <position position="151"/>
    </location>
    <ligand>
        <name>NAD(+)</name>
        <dbReference type="ChEBI" id="CHEBI:57540"/>
    </ligand>
</feature>
<comment type="cofactor">
    <cofactor evidence="18">
        <name>Co(2+)</name>
        <dbReference type="ChEBI" id="CHEBI:48828"/>
    </cofactor>
    <cofactor evidence="18">
        <name>Zn(2+)</name>
        <dbReference type="ChEBI" id="CHEBI:29105"/>
    </cofactor>
    <text evidence="18">Binds 1 divalent metal cation per subunit. Can use either Co(2+) or Zn(2+).</text>
</comment>
<dbReference type="OrthoDB" id="9806583at2"/>
<evidence type="ECO:0000313" key="21">
    <source>
        <dbReference type="EMBL" id="RBP02278.1"/>
    </source>
</evidence>
<comment type="similarity">
    <text evidence="6 18">Belongs to the sugar phosphate cyclases superfamily. Dehydroquinate synthase family.</text>
</comment>
<evidence type="ECO:0000256" key="9">
    <source>
        <dbReference type="ARBA" id="ARBA00022490"/>
    </source>
</evidence>
<evidence type="ECO:0000256" key="14">
    <source>
        <dbReference type="ARBA" id="ARBA00023027"/>
    </source>
</evidence>
<evidence type="ECO:0000256" key="2">
    <source>
        <dbReference type="ARBA" id="ARBA00001911"/>
    </source>
</evidence>
<evidence type="ECO:0000259" key="19">
    <source>
        <dbReference type="Pfam" id="PF01761"/>
    </source>
</evidence>
<dbReference type="RefSeq" id="WP_113970704.1">
    <property type="nucleotide sequence ID" value="NZ_QNRJ01000016.1"/>
</dbReference>
<dbReference type="HAMAP" id="MF_00110">
    <property type="entry name" value="DHQ_synthase"/>
    <property type="match status" value="1"/>
</dbReference>
<dbReference type="GO" id="GO:0009073">
    <property type="term" value="P:aromatic amino acid family biosynthetic process"/>
    <property type="evidence" value="ECO:0007669"/>
    <property type="project" value="UniProtKB-KW"/>
</dbReference>
<dbReference type="GO" id="GO:0000166">
    <property type="term" value="F:nucleotide binding"/>
    <property type="evidence" value="ECO:0007669"/>
    <property type="project" value="UniProtKB-KW"/>
</dbReference>
<keyword evidence="13 18" id="KW-0862">Zinc</keyword>
<dbReference type="GO" id="GO:0003856">
    <property type="term" value="F:3-dehydroquinate synthase activity"/>
    <property type="evidence" value="ECO:0007669"/>
    <property type="project" value="UniProtKB-UniRule"/>
</dbReference>
<comment type="pathway">
    <text evidence="5 18">Metabolic intermediate biosynthesis; chorismate biosynthesis; chorismate from D-erythrose 4-phosphate and phosphoenolpyruvate: step 2/7.</text>
</comment>
<dbReference type="InterPro" id="IPR030960">
    <property type="entry name" value="DHQS/DOIS_N"/>
</dbReference>
<dbReference type="PANTHER" id="PTHR43622:SF7">
    <property type="entry name" value="3-DEHYDROQUINATE SYNTHASE, CHLOROPLASTIC"/>
    <property type="match status" value="1"/>
</dbReference>
<dbReference type="Gene3D" id="3.40.50.1970">
    <property type="match status" value="1"/>
</dbReference>
<keyword evidence="9 18" id="KW-0963">Cytoplasm</keyword>
<keyword evidence="17 18" id="KW-0170">Cobalt</keyword>
<keyword evidence="10 18" id="KW-0028">Amino-acid biosynthesis</keyword>
<dbReference type="GO" id="GO:0008652">
    <property type="term" value="P:amino acid biosynthetic process"/>
    <property type="evidence" value="ECO:0007669"/>
    <property type="project" value="UniProtKB-KW"/>
</dbReference>
<evidence type="ECO:0000256" key="17">
    <source>
        <dbReference type="ARBA" id="ARBA00023285"/>
    </source>
</evidence>
<feature type="binding site" evidence="18">
    <location>
        <position position="247"/>
    </location>
    <ligand>
        <name>Zn(2+)</name>
        <dbReference type="ChEBI" id="CHEBI:29105"/>
    </ligand>
</feature>
<dbReference type="InterPro" id="IPR016037">
    <property type="entry name" value="DHQ_synth_AroB"/>
</dbReference>
<dbReference type="PANTHER" id="PTHR43622">
    <property type="entry name" value="3-DEHYDROQUINATE SYNTHASE"/>
    <property type="match status" value="1"/>
</dbReference>
<feature type="binding site" evidence="18">
    <location>
        <position position="142"/>
    </location>
    <ligand>
        <name>NAD(+)</name>
        <dbReference type="ChEBI" id="CHEBI:57540"/>
    </ligand>
</feature>
<dbReference type="PIRSF" id="PIRSF001455">
    <property type="entry name" value="DHQ_synth"/>
    <property type="match status" value="1"/>
</dbReference>
<dbReference type="Pfam" id="PF24621">
    <property type="entry name" value="DHQS_C"/>
    <property type="match status" value="1"/>
</dbReference>
<dbReference type="NCBIfam" id="TIGR01357">
    <property type="entry name" value="aroB"/>
    <property type="match status" value="1"/>
</dbReference>
<name>A0A366EIV1_9BACI</name>
<evidence type="ECO:0000256" key="10">
    <source>
        <dbReference type="ARBA" id="ARBA00022605"/>
    </source>
</evidence>
<accession>A0A366EIV1</accession>
<evidence type="ECO:0000256" key="12">
    <source>
        <dbReference type="ARBA" id="ARBA00022741"/>
    </source>
</evidence>
<dbReference type="Pfam" id="PF01761">
    <property type="entry name" value="DHQ_synthase"/>
    <property type="match status" value="1"/>
</dbReference>
<feature type="binding site" evidence="18">
    <location>
        <begin position="106"/>
        <end position="110"/>
    </location>
    <ligand>
        <name>NAD(+)</name>
        <dbReference type="ChEBI" id="CHEBI:57540"/>
    </ligand>
</feature>
<reference evidence="21 22" key="1">
    <citation type="submission" date="2018-06" db="EMBL/GenBank/DDBJ databases">
        <title>Freshwater and sediment microbial communities from various areas in North America, analyzing microbe dynamics in response to fracking.</title>
        <authorList>
            <person name="Lamendella R."/>
        </authorList>
    </citation>
    <scope>NUCLEOTIDE SEQUENCE [LARGE SCALE GENOMIC DNA]</scope>
    <source>
        <strain evidence="21 22">97B</strain>
    </source>
</reference>
<feature type="binding site" evidence="18">
    <location>
        <position position="184"/>
    </location>
    <ligand>
        <name>Zn(2+)</name>
        <dbReference type="ChEBI" id="CHEBI:29105"/>
    </ligand>
</feature>
<dbReference type="CDD" id="cd08195">
    <property type="entry name" value="DHQS"/>
    <property type="match status" value="1"/>
</dbReference>
<comment type="function">
    <text evidence="18">Catalyzes the conversion of 3-deoxy-D-arabino-heptulosonate 7-phosphate (DAHP) to dehydroquinate (DHQ).</text>
</comment>
<feature type="binding site" evidence="18">
    <location>
        <position position="264"/>
    </location>
    <ligand>
        <name>Zn(2+)</name>
        <dbReference type="ChEBI" id="CHEBI:29105"/>
    </ligand>
</feature>
<dbReference type="SUPFAM" id="SSF56796">
    <property type="entry name" value="Dehydroquinate synthase-like"/>
    <property type="match status" value="1"/>
</dbReference>
<gene>
    <name evidence="18" type="primary">aroB</name>
    <name evidence="21" type="ORF">DET59_11655</name>
</gene>
<comment type="cofactor">
    <cofactor evidence="2 18">
        <name>NAD(+)</name>
        <dbReference type="ChEBI" id="CHEBI:57540"/>
    </cofactor>
</comment>
<evidence type="ECO:0000256" key="15">
    <source>
        <dbReference type="ARBA" id="ARBA00023141"/>
    </source>
</evidence>
<evidence type="ECO:0000256" key="8">
    <source>
        <dbReference type="ARBA" id="ARBA00017684"/>
    </source>
</evidence>
<dbReference type="Proteomes" id="UP000252118">
    <property type="component" value="Unassembled WGS sequence"/>
</dbReference>
<dbReference type="EMBL" id="QNRJ01000016">
    <property type="protein sequence ID" value="RBP02278.1"/>
    <property type="molecule type" value="Genomic_DNA"/>
</dbReference>
<proteinExistence type="inferred from homology"/>
<comment type="caution">
    <text evidence="21">The sequence shown here is derived from an EMBL/GenBank/DDBJ whole genome shotgun (WGS) entry which is preliminary data.</text>
</comment>
<dbReference type="UniPathway" id="UPA00053">
    <property type="reaction ID" value="UER00085"/>
</dbReference>
<dbReference type="Gene3D" id="1.20.1090.10">
    <property type="entry name" value="Dehydroquinate synthase-like - alpha domain"/>
    <property type="match status" value="1"/>
</dbReference>
<evidence type="ECO:0000256" key="1">
    <source>
        <dbReference type="ARBA" id="ARBA00001393"/>
    </source>
</evidence>
<dbReference type="GO" id="GO:0009423">
    <property type="term" value="P:chorismate biosynthetic process"/>
    <property type="evidence" value="ECO:0007669"/>
    <property type="project" value="UniProtKB-UniRule"/>
</dbReference>
<comment type="cofactor">
    <cofactor evidence="3">
        <name>Zn(2+)</name>
        <dbReference type="ChEBI" id="CHEBI:29105"/>
    </cofactor>
</comment>
<dbReference type="InterPro" id="IPR030963">
    <property type="entry name" value="DHQ_synth_fam"/>
</dbReference>
<keyword evidence="12 18" id="KW-0547">Nucleotide-binding</keyword>
<dbReference type="EC" id="4.2.3.4" evidence="7 18"/>
<dbReference type="GO" id="GO:0046872">
    <property type="term" value="F:metal ion binding"/>
    <property type="evidence" value="ECO:0007669"/>
    <property type="project" value="UniProtKB-KW"/>
</dbReference>
<comment type="subcellular location">
    <subcellularLocation>
        <location evidence="4 18">Cytoplasm</location>
    </subcellularLocation>
</comment>
<evidence type="ECO:0000256" key="11">
    <source>
        <dbReference type="ARBA" id="ARBA00022723"/>
    </source>
</evidence>
<evidence type="ECO:0000256" key="6">
    <source>
        <dbReference type="ARBA" id="ARBA00005412"/>
    </source>
</evidence>
<keyword evidence="15 18" id="KW-0057">Aromatic amino acid biosynthesis</keyword>
<keyword evidence="11 18" id="KW-0479">Metal-binding</keyword>
<feature type="binding site" evidence="18">
    <location>
        <begin position="130"/>
        <end position="131"/>
    </location>
    <ligand>
        <name>NAD(+)</name>
        <dbReference type="ChEBI" id="CHEBI:57540"/>
    </ligand>
</feature>
<evidence type="ECO:0000313" key="22">
    <source>
        <dbReference type="Proteomes" id="UP000252118"/>
    </source>
</evidence>
<evidence type="ECO:0000256" key="4">
    <source>
        <dbReference type="ARBA" id="ARBA00004496"/>
    </source>
</evidence>
<dbReference type="AlphaFoldDB" id="A0A366EIV1"/>
<comment type="catalytic activity">
    <reaction evidence="1 18">
        <text>7-phospho-2-dehydro-3-deoxy-D-arabino-heptonate = 3-dehydroquinate + phosphate</text>
        <dbReference type="Rhea" id="RHEA:21968"/>
        <dbReference type="ChEBI" id="CHEBI:32364"/>
        <dbReference type="ChEBI" id="CHEBI:43474"/>
        <dbReference type="ChEBI" id="CHEBI:58394"/>
        <dbReference type="EC" id="4.2.3.4"/>
    </reaction>
</comment>
<dbReference type="FunFam" id="3.40.50.1970:FF:000007">
    <property type="entry name" value="Pentafunctional AROM polypeptide"/>
    <property type="match status" value="1"/>
</dbReference>
<feature type="domain" description="3-dehydroquinate synthase C-terminal" evidence="20">
    <location>
        <begin position="181"/>
        <end position="324"/>
    </location>
</feature>
<comment type="caution">
    <text evidence="18">Lacks conserved residue(s) required for the propagation of feature annotation.</text>
</comment>
<keyword evidence="14 18" id="KW-0520">NAD</keyword>
<evidence type="ECO:0000256" key="3">
    <source>
        <dbReference type="ARBA" id="ARBA00001947"/>
    </source>
</evidence>
<evidence type="ECO:0000256" key="5">
    <source>
        <dbReference type="ARBA" id="ARBA00004661"/>
    </source>
</evidence>
<evidence type="ECO:0000259" key="20">
    <source>
        <dbReference type="Pfam" id="PF24621"/>
    </source>
</evidence>
<evidence type="ECO:0000256" key="16">
    <source>
        <dbReference type="ARBA" id="ARBA00023239"/>
    </source>
</evidence>
<evidence type="ECO:0000256" key="13">
    <source>
        <dbReference type="ARBA" id="ARBA00022833"/>
    </source>
</evidence>
<dbReference type="GO" id="GO:0005737">
    <property type="term" value="C:cytoplasm"/>
    <property type="evidence" value="ECO:0007669"/>
    <property type="project" value="UniProtKB-SubCell"/>
</dbReference>
<evidence type="ECO:0000256" key="18">
    <source>
        <dbReference type="HAMAP-Rule" id="MF_00110"/>
    </source>
</evidence>
<evidence type="ECO:0000256" key="7">
    <source>
        <dbReference type="ARBA" id="ARBA00013031"/>
    </source>
</evidence>
<protein>
    <recommendedName>
        <fullName evidence="8 18">3-dehydroquinate synthase</fullName>
        <shortName evidence="18">DHQS</shortName>
        <ecNumber evidence="7 18">4.2.3.4</ecNumber>
    </recommendedName>
</protein>